<dbReference type="SUPFAM" id="SSF81321">
    <property type="entry name" value="Family A G protein-coupled receptor-like"/>
    <property type="match status" value="1"/>
</dbReference>
<evidence type="ECO:0000313" key="12">
    <source>
        <dbReference type="RefSeq" id="XP_065668694.1"/>
    </source>
</evidence>
<keyword evidence="3 9" id="KW-0812">Transmembrane</keyword>
<keyword evidence="5" id="KW-0297">G-protein coupled receptor</keyword>
<reference evidence="12" key="1">
    <citation type="submission" date="2025-08" db="UniProtKB">
        <authorList>
            <consortium name="RefSeq"/>
        </authorList>
    </citation>
    <scope>IDENTIFICATION</scope>
</reference>
<feature type="transmembrane region" description="Helical" evidence="9">
    <location>
        <begin position="262"/>
        <end position="291"/>
    </location>
</feature>
<dbReference type="PROSITE" id="PS50262">
    <property type="entry name" value="G_PROTEIN_RECEP_F1_2"/>
    <property type="match status" value="1"/>
</dbReference>
<evidence type="ECO:0000256" key="2">
    <source>
        <dbReference type="ARBA" id="ARBA00022475"/>
    </source>
</evidence>
<dbReference type="PRINTS" id="PR00237">
    <property type="entry name" value="GPCRRHODOPSN"/>
</dbReference>
<sequence length="426" mass="48711">MMNNTCEKLIQDLKGTPKISPSIISVILPEICNFVNTSPNASRVASQFQKLCCSPISSIMLNKTLDSISNGINHSRIEQVCRLMSKNNKPDEEEFYNEFCLSWMKSEPAEHQILTYVLASILSPIGLFANILILTTVYKVKKMQNPTGYFICNLAIADLFVILETLLFHTFYKSGTMSIASERVQKFMFPSLDIMLGSASLLHVTAVSIERGIAVALPMKYPFYLSELRAKRLIQGIWVYCTLIFFLSISRIWVVQKVYEETIFFVAVSCSFFIPFILVTTSYGIIMFSALKSIKMEHSIRKVIAAISRVDDNLLTKATVRPTRFREIKITFNVMTMTIPFVCGWGYFMTCSTYEIAANYKFKGFQNWLIMSLPFLVSCVNPLTYIVFTRSLRQSSFRVLSNLCSNIFQRISYKRKSNRRNSNLNL</sequence>
<evidence type="ECO:0000259" key="10">
    <source>
        <dbReference type="PROSITE" id="PS50262"/>
    </source>
</evidence>
<evidence type="ECO:0000313" key="11">
    <source>
        <dbReference type="Proteomes" id="UP001652625"/>
    </source>
</evidence>
<comment type="subcellular location">
    <subcellularLocation>
        <location evidence="1">Cell membrane</location>
        <topology evidence="1">Multi-pass membrane protein</topology>
    </subcellularLocation>
</comment>
<evidence type="ECO:0000256" key="7">
    <source>
        <dbReference type="ARBA" id="ARBA00023170"/>
    </source>
</evidence>
<feature type="domain" description="G-protein coupled receptors family 1 profile" evidence="10">
    <location>
        <begin position="129"/>
        <end position="385"/>
    </location>
</feature>
<dbReference type="CDD" id="cd00637">
    <property type="entry name" value="7tm_classA_rhodopsin-like"/>
    <property type="match status" value="1"/>
</dbReference>
<dbReference type="Pfam" id="PF00001">
    <property type="entry name" value="7tm_1"/>
    <property type="match status" value="1"/>
</dbReference>
<name>A0ABM4D352_HYDVU</name>
<dbReference type="PANTHER" id="PTHR24247">
    <property type="entry name" value="5-HYDROXYTRYPTAMINE RECEPTOR"/>
    <property type="match status" value="1"/>
</dbReference>
<feature type="transmembrane region" description="Helical" evidence="9">
    <location>
        <begin position="113"/>
        <end position="138"/>
    </location>
</feature>
<keyword evidence="6 9" id="KW-0472">Membrane</keyword>
<evidence type="ECO:0000256" key="1">
    <source>
        <dbReference type="ARBA" id="ARBA00004651"/>
    </source>
</evidence>
<dbReference type="PANTHER" id="PTHR24247:SF202">
    <property type="entry name" value="5-HYDROXYTRYPTAMINE RECEPTOR 1"/>
    <property type="match status" value="1"/>
</dbReference>
<dbReference type="InterPro" id="IPR000276">
    <property type="entry name" value="GPCR_Rhodpsn"/>
</dbReference>
<feature type="transmembrane region" description="Helical" evidence="9">
    <location>
        <begin position="330"/>
        <end position="348"/>
    </location>
</feature>
<evidence type="ECO:0000256" key="9">
    <source>
        <dbReference type="SAM" id="Phobius"/>
    </source>
</evidence>
<evidence type="ECO:0000256" key="5">
    <source>
        <dbReference type="ARBA" id="ARBA00023040"/>
    </source>
</evidence>
<dbReference type="InterPro" id="IPR017452">
    <property type="entry name" value="GPCR_Rhodpsn_7TM"/>
</dbReference>
<dbReference type="GeneID" id="101235146"/>
<evidence type="ECO:0000256" key="8">
    <source>
        <dbReference type="ARBA" id="ARBA00023224"/>
    </source>
</evidence>
<accession>A0ABM4D352</accession>
<organism evidence="11 12">
    <name type="scientific">Hydra vulgaris</name>
    <name type="common">Hydra</name>
    <name type="synonym">Hydra attenuata</name>
    <dbReference type="NCBI Taxonomy" id="6087"/>
    <lineage>
        <taxon>Eukaryota</taxon>
        <taxon>Metazoa</taxon>
        <taxon>Cnidaria</taxon>
        <taxon>Hydrozoa</taxon>
        <taxon>Hydroidolina</taxon>
        <taxon>Anthoathecata</taxon>
        <taxon>Aplanulata</taxon>
        <taxon>Hydridae</taxon>
        <taxon>Hydra</taxon>
    </lineage>
</organism>
<keyword evidence="7 12" id="KW-0675">Receptor</keyword>
<feature type="transmembrane region" description="Helical" evidence="9">
    <location>
        <begin position="368"/>
        <end position="388"/>
    </location>
</feature>
<dbReference type="RefSeq" id="XP_065668694.1">
    <property type="nucleotide sequence ID" value="XM_065812622.1"/>
</dbReference>
<feature type="transmembrane region" description="Helical" evidence="9">
    <location>
        <begin position="150"/>
        <end position="172"/>
    </location>
</feature>
<keyword evidence="4 9" id="KW-1133">Transmembrane helix</keyword>
<evidence type="ECO:0000256" key="3">
    <source>
        <dbReference type="ARBA" id="ARBA00022692"/>
    </source>
</evidence>
<proteinExistence type="predicted"/>
<evidence type="ECO:0000256" key="4">
    <source>
        <dbReference type="ARBA" id="ARBA00022989"/>
    </source>
</evidence>
<keyword evidence="2" id="KW-1003">Cell membrane</keyword>
<evidence type="ECO:0000256" key="6">
    <source>
        <dbReference type="ARBA" id="ARBA00023136"/>
    </source>
</evidence>
<dbReference type="Proteomes" id="UP001652625">
    <property type="component" value="Chromosome 12"/>
</dbReference>
<protein>
    <submittedName>
        <fullName evidence="12">Melanocortin receptor 5 isoform X2</fullName>
    </submittedName>
</protein>
<keyword evidence="8" id="KW-0807">Transducer</keyword>
<feature type="transmembrane region" description="Helical" evidence="9">
    <location>
        <begin position="237"/>
        <end position="256"/>
    </location>
</feature>
<dbReference type="Gene3D" id="1.20.1070.10">
    <property type="entry name" value="Rhodopsin 7-helix transmembrane proteins"/>
    <property type="match status" value="1"/>
</dbReference>
<keyword evidence="11" id="KW-1185">Reference proteome</keyword>
<gene>
    <name evidence="12" type="primary">LOC101235146</name>
</gene>